<feature type="compositionally biased region" description="Pro residues" evidence="1">
    <location>
        <begin position="9"/>
        <end position="18"/>
    </location>
</feature>
<proteinExistence type="evidence at transcript level"/>
<dbReference type="EMBL" id="AK373229">
    <property type="protein sequence ID" value="BAK04426.1"/>
    <property type="molecule type" value="mRNA"/>
</dbReference>
<reference evidence="2" key="1">
    <citation type="journal article" date="2011" name="Plant Physiol.">
        <title>Comprehensive sequence analysis of 24,783 barley full-length cDNAs derived from 12 clone libraries.</title>
        <authorList>
            <person name="Matsumoto T."/>
            <person name="Tanaka T."/>
            <person name="Sakai H."/>
            <person name="Amano N."/>
            <person name="Kanamori H."/>
            <person name="Kurita K."/>
            <person name="Kikuta A."/>
            <person name="Kamiya K."/>
            <person name="Yamamoto M."/>
            <person name="Ikawa H."/>
            <person name="Fujii N."/>
            <person name="Hori K."/>
            <person name="Itoh T."/>
            <person name="Sato K."/>
        </authorList>
    </citation>
    <scope>NUCLEOTIDE SEQUENCE</scope>
    <source>
        <tissue evidence="2">Flower</tissue>
    </source>
</reference>
<evidence type="ECO:0000256" key="1">
    <source>
        <dbReference type="SAM" id="MobiDB-lite"/>
    </source>
</evidence>
<feature type="region of interest" description="Disordered" evidence="1">
    <location>
        <begin position="1"/>
        <end position="21"/>
    </location>
</feature>
<dbReference type="Gene3D" id="3.40.50.720">
    <property type="entry name" value="NAD(P)-binding Rossmann-like Domain"/>
    <property type="match status" value="1"/>
</dbReference>
<dbReference type="AlphaFoldDB" id="F2EAQ4"/>
<accession>F2EAQ4</accession>
<dbReference type="InterPro" id="IPR036291">
    <property type="entry name" value="NAD(P)-bd_dom_sf"/>
</dbReference>
<dbReference type="SUPFAM" id="SSF51735">
    <property type="entry name" value="NAD(P)-binding Rossmann-fold domains"/>
    <property type="match status" value="1"/>
</dbReference>
<feature type="compositionally biased region" description="Low complexity" evidence="1">
    <location>
        <begin position="265"/>
        <end position="275"/>
    </location>
</feature>
<evidence type="ECO:0000313" key="2">
    <source>
        <dbReference type="EMBL" id="BAK04426.1"/>
    </source>
</evidence>
<protein>
    <submittedName>
        <fullName evidence="2">Predicted protein</fullName>
    </submittedName>
</protein>
<feature type="region of interest" description="Disordered" evidence="1">
    <location>
        <begin position="233"/>
        <end position="311"/>
    </location>
</feature>
<dbReference type="RefSeq" id="XP_044975742.1">
    <property type="nucleotide sequence ID" value="XM_045119807.1"/>
</dbReference>
<sequence>MVPGTAPRPAAPMPAQPKKPPHMLVLGTGFVGRYVSERLLAQGWRVSGTCTSAGKKMELELLGMTASVFDATTSNLANLHALQDATHLLISIPPIPGVGDPLLSSHADLQTTLTSGWWTGRRPLRAPPTPPRAVCRRPAPTTMTLPSRWWPLRLGRWGLRTARGATACIAWLVPLLPAWVAGVDLGTAARETATTREGRVQADTGPGRTSSFAAAPRVLHLALRLRSAVAAYPRRPGADRGSPRAVARGLGGPLRQLDASRGHTLRAPLLQGLPRPRAPPLRPPSSPLLRGTAPAGKTRSRSFSGRPRSPP</sequence>
<name>F2EAQ4_HORVV</name>
<organism evidence="2">
    <name type="scientific">Hordeum vulgare subsp. vulgare</name>
    <name type="common">Domesticated barley</name>
    <dbReference type="NCBI Taxonomy" id="112509"/>
    <lineage>
        <taxon>Eukaryota</taxon>
        <taxon>Viridiplantae</taxon>
        <taxon>Streptophyta</taxon>
        <taxon>Embryophyta</taxon>
        <taxon>Tracheophyta</taxon>
        <taxon>Spermatophyta</taxon>
        <taxon>Magnoliopsida</taxon>
        <taxon>Liliopsida</taxon>
        <taxon>Poales</taxon>
        <taxon>Poaceae</taxon>
        <taxon>BOP clade</taxon>
        <taxon>Pooideae</taxon>
        <taxon>Triticodae</taxon>
        <taxon>Triticeae</taxon>
        <taxon>Hordeinae</taxon>
        <taxon>Hordeum</taxon>
    </lineage>
</organism>
<dbReference type="GeneID" id="123443437"/>
<feature type="compositionally biased region" description="Low complexity" evidence="1">
    <location>
        <begin position="301"/>
        <end position="311"/>
    </location>
</feature>
<feature type="compositionally biased region" description="Pro residues" evidence="1">
    <location>
        <begin position="276"/>
        <end position="286"/>
    </location>
</feature>